<dbReference type="AlphaFoldDB" id="A0A0B1SCP0"/>
<keyword evidence="3" id="KW-1185">Reference proteome</keyword>
<reference evidence="2 3" key="1">
    <citation type="submission" date="2014-03" db="EMBL/GenBank/DDBJ databases">
        <title>Draft genome of the hookworm Oesophagostomum dentatum.</title>
        <authorList>
            <person name="Mitreva M."/>
        </authorList>
    </citation>
    <scope>NUCLEOTIDE SEQUENCE [LARGE SCALE GENOMIC DNA]</scope>
    <source>
        <strain evidence="2 3">OD-Hann</strain>
    </source>
</reference>
<feature type="chain" id="PRO_5002064453" description="Secreted protein" evidence="1">
    <location>
        <begin position="21"/>
        <end position="83"/>
    </location>
</feature>
<evidence type="ECO:0008006" key="4">
    <source>
        <dbReference type="Google" id="ProtNLM"/>
    </source>
</evidence>
<evidence type="ECO:0000313" key="2">
    <source>
        <dbReference type="EMBL" id="KHJ81317.1"/>
    </source>
</evidence>
<keyword evidence="1" id="KW-0732">Signal</keyword>
<sequence length="83" mass="9425">MLFRAISLKSLLACFRFNFTVPVPRACSRIADYSGIRTHRGDSNIVGNPREFNRNSCVLGIFAASQRSSDFNSRLPRHIPKLR</sequence>
<evidence type="ECO:0000256" key="1">
    <source>
        <dbReference type="SAM" id="SignalP"/>
    </source>
</evidence>
<name>A0A0B1SCP0_OESDE</name>
<feature type="signal peptide" evidence="1">
    <location>
        <begin position="1"/>
        <end position="20"/>
    </location>
</feature>
<dbReference type="Proteomes" id="UP000053660">
    <property type="component" value="Unassembled WGS sequence"/>
</dbReference>
<protein>
    <recommendedName>
        <fullName evidence="4">Secreted protein</fullName>
    </recommendedName>
</protein>
<evidence type="ECO:0000313" key="3">
    <source>
        <dbReference type="Proteomes" id="UP000053660"/>
    </source>
</evidence>
<gene>
    <name evidence="2" type="ORF">OESDEN_18997</name>
</gene>
<dbReference type="EMBL" id="KN591245">
    <property type="protein sequence ID" value="KHJ81317.1"/>
    <property type="molecule type" value="Genomic_DNA"/>
</dbReference>
<organism evidence="2 3">
    <name type="scientific">Oesophagostomum dentatum</name>
    <name type="common">Nodular worm</name>
    <dbReference type="NCBI Taxonomy" id="61180"/>
    <lineage>
        <taxon>Eukaryota</taxon>
        <taxon>Metazoa</taxon>
        <taxon>Ecdysozoa</taxon>
        <taxon>Nematoda</taxon>
        <taxon>Chromadorea</taxon>
        <taxon>Rhabditida</taxon>
        <taxon>Rhabditina</taxon>
        <taxon>Rhabditomorpha</taxon>
        <taxon>Strongyloidea</taxon>
        <taxon>Strongylidae</taxon>
        <taxon>Oesophagostomum</taxon>
    </lineage>
</organism>
<proteinExistence type="predicted"/>
<accession>A0A0B1SCP0</accession>